<dbReference type="AlphaFoldDB" id="A0AA96ZTC1"/>
<evidence type="ECO:0000256" key="1">
    <source>
        <dbReference type="SAM" id="Phobius"/>
    </source>
</evidence>
<keyword evidence="1" id="KW-0472">Membrane</keyword>
<dbReference type="Proteomes" id="UP001302978">
    <property type="component" value="Chromosome"/>
</dbReference>
<dbReference type="KEGG" id="mehf:MmiHf6_03270"/>
<dbReference type="EMBL" id="CP131059">
    <property type="protein sequence ID" value="WNY23031.1"/>
    <property type="molecule type" value="Genomic_DNA"/>
</dbReference>
<gene>
    <name evidence="2" type="ORF">MmiHf6_03270</name>
</gene>
<proteinExistence type="predicted"/>
<name>A0AA96ZTC1_9EURY</name>
<organism evidence="2 3">
    <name type="scientific">Methanimicrococcus hongohii</name>
    <dbReference type="NCBI Taxonomy" id="3028295"/>
    <lineage>
        <taxon>Archaea</taxon>
        <taxon>Methanobacteriati</taxon>
        <taxon>Methanobacteriota</taxon>
        <taxon>Stenosarchaea group</taxon>
        <taxon>Methanomicrobia</taxon>
        <taxon>Methanosarcinales</taxon>
        <taxon>Methanosarcinaceae</taxon>
        <taxon>Methanimicrococcus</taxon>
    </lineage>
</organism>
<keyword evidence="3" id="KW-1185">Reference proteome</keyword>
<dbReference type="RefSeq" id="WP_316558019.1">
    <property type="nucleotide sequence ID" value="NZ_CP131059.1"/>
</dbReference>
<reference evidence="2 3" key="1">
    <citation type="submission" date="2023-07" db="EMBL/GenBank/DDBJ databases">
        <title>Closed genoem sequence of Methanomicrococcus sp. Hf6.</title>
        <authorList>
            <person name="Poehlein A."/>
            <person name="Protasov E."/>
            <person name="Platt K."/>
            <person name="Reeh H."/>
            <person name="Daniel R."/>
            <person name="Brune A."/>
        </authorList>
    </citation>
    <scope>NUCLEOTIDE SEQUENCE [LARGE SCALE GENOMIC DNA]</scope>
    <source>
        <strain evidence="2 3">Hf6</strain>
    </source>
</reference>
<feature type="transmembrane region" description="Helical" evidence="1">
    <location>
        <begin position="40"/>
        <end position="61"/>
    </location>
</feature>
<evidence type="ECO:0008006" key="4">
    <source>
        <dbReference type="Google" id="ProtNLM"/>
    </source>
</evidence>
<keyword evidence="1" id="KW-1133">Transmembrane helix</keyword>
<feature type="transmembrane region" description="Helical" evidence="1">
    <location>
        <begin position="120"/>
        <end position="141"/>
    </location>
</feature>
<evidence type="ECO:0000313" key="3">
    <source>
        <dbReference type="Proteomes" id="UP001302978"/>
    </source>
</evidence>
<feature type="transmembrane region" description="Helical" evidence="1">
    <location>
        <begin position="9"/>
        <end position="28"/>
    </location>
</feature>
<dbReference type="GeneID" id="85194789"/>
<accession>A0AA96ZTC1</accession>
<keyword evidence="1" id="KW-0812">Transmembrane</keyword>
<evidence type="ECO:0000313" key="2">
    <source>
        <dbReference type="EMBL" id="WNY23031.1"/>
    </source>
</evidence>
<protein>
    <recommendedName>
        <fullName evidence="4">DUF2178 domain-containing protein</fullName>
    </recommendedName>
</protein>
<feature type="transmembrane region" description="Helical" evidence="1">
    <location>
        <begin position="96"/>
        <end position="114"/>
    </location>
</feature>
<sequence>MKKLINQSLTFIGLLLIIVGIIIAFFGKAHIHIRFIRPEFVPWVMIFCGIILIVIGVTELLTSRLKADSPEEIKQIEIEKKDERNIAIGNAAKARAYELMSVLFAFVLIALALLDYINTRAFFILVTLFFVCQIYFVYRLWKYEKEM</sequence>